<reference evidence="1 2" key="1">
    <citation type="submission" date="2019-07" db="EMBL/GenBank/DDBJ databases">
        <title>Annotation for the trematode Paragonimus westermani.</title>
        <authorList>
            <person name="Choi Y.-J."/>
        </authorList>
    </citation>
    <scope>NUCLEOTIDE SEQUENCE [LARGE SCALE GENOMIC DNA]</scope>
    <source>
        <strain evidence="1">180907_Pwestermani</strain>
    </source>
</reference>
<dbReference type="Proteomes" id="UP000699462">
    <property type="component" value="Unassembled WGS sequence"/>
</dbReference>
<protein>
    <submittedName>
        <fullName evidence="1">Uncharacterized protein</fullName>
    </submittedName>
</protein>
<organism evidence="1 2">
    <name type="scientific">Paragonimus westermani</name>
    <dbReference type="NCBI Taxonomy" id="34504"/>
    <lineage>
        <taxon>Eukaryota</taxon>
        <taxon>Metazoa</taxon>
        <taxon>Spiralia</taxon>
        <taxon>Lophotrochozoa</taxon>
        <taxon>Platyhelminthes</taxon>
        <taxon>Trematoda</taxon>
        <taxon>Digenea</taxon>
        <taxon>Plagiorchiida</taxon>
        <taxon>Troglotremata</taxon>
        <taxon>Troglotrematidae</taxon>
        <taxon>Paragonimus</taxon>
    </lineage>
</organism>
<accession>A0A8T0D6B2</accession>
<dbReference type="AlphaFoldDB" id="A0A8T0D6B2"/>
<evidence type="ECO:0000313" key="1">
    <source>
        <dbReference type="EMBL" id="KAF8563373.1"/>
    </source>
</evidence>
<comment type="caution">
    <text evidence="1">The sequence shown here is derived from an EMBL/GenBank/DDBJ whole genome shotgun (WGS) entry which is preliminary data.</text>
</comment>
<dbReference type="EMBL" id="JTDF01012078">
    <property type="protein sequence ID" value="KAF8563373.1"/>
    <property type="molecule type" value="Genomic_DNA"/>
</dbReference>
<keyword evidence="2" id="KW-1185">Reference proteome</keyword>
<sequence>MQVEFVLDLWYWHHVRSYNDRRDGLFNDALLCSPRNQLDSPDEKTALIAFENQDSAVHTINRFGIVQLFPCLQV</sequence>
<proteinExistence type="predicted"/>
<gene>
    <name evidence="1" type="ORF">P879_10837</name>
</gene>
<name>A0A8T0D6B2_9TREM</name>
<evidence type="ECO:0000313" key="2">
    <source>
        <dbReference type="Proteomes" id="UP000699462"/>
    </source>
</evidence>